<sequence>MLNEWFDLLVSFLQCSSVRPRTSGGTADKLTTRDALTYLKEIRETFQDEKEKYAEFLEAMKDFKAHRVDTPIIIARVKKLFEGYPNLILGFNTFLPKEYEITLDEPQAKKPVEFNEAYEFVNKIKVIK</sequence>
<dbReference type="AlphaFoldDB" id="A0A2U1M4C2"/>
<comment type="subcellular location">
    <subcellularLocation>
        <location evidence="1 4">Nucleus</location>
    </subcellularLocation>
</comment>
<reference evidence="5 6" key="1">
    <citation type="journal article" date="2018" name="Mol. Plant">
        <title>The genome of Artemisia annua provides insight into the evolution of Asteraceae family and artemisinin biosynthesis.</title>
        <authorList>
            <person name="Shen Q."/>
            <person name="Zhang L."/>
            <person name="Liao Z."/>
            <person name="Wang S."/>
            <person name="Yan T."/>
            <person name="Shi P."/>
            <person name="Liu M."/>
            <person name="Fu X."/>
            <person name="Pan Q."/>
            <person name="Wang Y."/>
            <person name="Lv Z."/>
            <person name="Lu X."/>
            <person name="Zhang F."/>
            <person name="Jiang W."/>
            <person name="Ma Y."/>
            <person name="Chen M."/>
            <person name="Hao X."/>
            <person name="Li L."/>
            <person name="Tang Y."/>
            <person name="Lv G."/>
            <person name="Zhou Y."/>
            <person name="Sun X."/>
            <person name="Brodelius P.E."/>
            <person name="Rose J.K.C."/>
            <person name="Tang K."/>
        </authorList>
    </citation>
    <scope>NUCLEOTIDE SEQUENCE [LARGE SCALE GENOMIC DNA]</scope>
    <source>
        <strain evidence="6">cv. Huhao1</strain>
        <tissue evidence="5">Leaf</tissue>
    </source>
</reference>
<dbReference type="FunFam" id="1.20.1160.11:FF:000001">
    <property type="entry name" value="Paired amphipathic helix protein Sin3"/>
    <property type="match status" value="1"/>
</dbReference>
<dbReference type="GO" id="GO:0000118">
    <property type="term" value="C:histone deacetylase complex"/>
    <property type="evidence" value="ECO:0007669"/>
    <property type="project" value="TreeGrafter"/>
</dbReference>
<dbReference type="PANTHER" id="PTHR12346">
    <property type="entry name" value="SIN3B-RELATED"/>
    <property type="match status" value="1"/>
</dbReference>
<dbReference type="InterPro" id="IPR036600">
    <property type="entry name" value="PAH_sf"/>
</dbReference>
<dbReference type="GO" id="GO:0000122">
    <property type="term" value="P:negative regulation of transcription by RNA polymerase II"/>
    <property type="evidence" value="ECO:0007669"/>
    <property type="project" value="TreeGrafter"/>
</dbReference>
<dbReference type="SUPFAM" id="SSF47762">
    <property type="entry name" value="PAH2 domain"/>
    <property type="match status" value="1"/>
</dbReference>
<keyword evidence="6" id="KW-1185">Reference proteome</keyword>
<dbReference type="PANTHER" id="PTHR12346:SF0">
    <property type="entry name" value="SIN3A, ISOFORM G"/>
    <property type="match status" value="1"/>
</dbReference>
<dbReference type="Pfam" id="PF02671">
    <property type="entry name" value="PAH"/>
    <property type="match status" value="1"/>
</dbReference>
<dbReference type="OrthoDB" id="10265969at2759"/>
<dbReference type="PROSITE" id="PS51477">
    <property type="entry name" value="PAH"/>
    <property type="match status" value="1"/>
</dbReference>
<dbReference type="InterPro" id="IPR003822">
    <property type="entry name" value="PAH"/>
</dbReference>
<protein>
    <submittedName>
        <fullName evidence="5">Paired amphipathic helix protein Sin3-like 4</fullName>
    </submittedName>
</protein>
<dbReference type="EMBL" id="PKPP01006574">
    <property type="protein sequence ID" value="PWA56088.1"/>
    <property type="molecule type" value="Genomic_DNA"/>
</dbReference>
<evidence type="ECO:0000313" key="6">
    <source>
        <dbReference type="Proteomes" id="UP000245207"/>
    </source>
</evidence>
<evidence type="ECO:0000256" key="1">
    <source>
        <dbReference type="ARBA" id="ARBA00004123"/>
    </source>
</evidence>
<dbReference type="InterPro" id="IPR039774">
    <property type="entry name" value="Sin3-like"/>
</dbReference>
<evidence type="ECO:0000256" key="4">
    <source>
        <dbReference type="PROSITE-ProRule" id="PRU00810"/>
    </source>
</evidence>
<evidence type="ECO:0000256" key="3">
    <source>
        <dbReference type="ARBA" id="ARBA00023242"/>
    </source>
</evidence>
<evidence type="ECO:0000313" key="5">
    <source>
        <dbReference type="EMBL" id="PWA56088.1"/>
    </source>
</evidence>
<dbReference type="Gene3D" id="1.20.1160.11">
    <property type="entry name" value="Paired amphipathic helix"/>
    <property type="match status" value="1"/>
</dbReference>
<keyword evidence="2" id="KW-0678">Repressor</keyword>
<dbReference type="STRING" id="35608.A0A2U1M4C2"/>
<organism evidence="5 6">
    <name type="scientific">Artemisia annua</name>
    <name type="common">Sweet wormwood</name>
    <dbReference type="NCBI Taxonomy" id="35608"/>
    <lineage>
        <taxon>Eukaryota</taxon>
        <taxon>Viridiplantae</taxon>
        <taxon>Streptophyta</taxon>
        <taxon>Embryophyta</taxon>
        <taxon>Tracheophyta</taxon>
        <taxon>Spermatophyta</taxon>
        <taxon>Magnoliopsida</taxon>
        <taxon>eudicotyledons</taxon>
        <taxon>Gunneridae</taxon>
        <taxon>Pentapetalae</taxon>
        <taxon>asterids</taxon>
        <taxon>campanulids</taxon>
        <taxon>Asterales</taxon>
        <taxon>Asteraceae</taxon>
        <taxon>Asteroideae</taxon>
        <taxon>Anthemideae</taxon>
        <taxon>Artemisiinae</taxon>
        <taxon>Artemisia</taxon>
    </lineage>
</organism>
<dbReference type="Proteomes" id="UP000245207">
    <property type="component" value="Unassembled WGS sequence"/>
</dbReference>
<keyword evidence="3 4" id="KW-0539">Nucleus</keyword>
<accession>A0A2U1M4C2</accession>
<evidence type="ECO:0000256" key="2">
    <source>
        <dbReference type="ARBA" id="ARBA00022491"/>
    </source>
</evidence>
<dbReference type="GO" id="GO:0000785">
    <property type="term" value="C:chromatin"/>
    <property type="evidence" value="ECO:0007669"/>
    <property type="project" value="TreeGrafter"/>
</dbReference>
<dbReference type="GO" id="GO:0003714">
    <property type="term" value="F:transcription corepressor activity"/>
    <property type="evidence" value="ECO:0007669"/>
    <property type="project" value="InterPro"/>
</dbReference>
<name>A0A2U1M4C2_ARTAN</name>
<proteinExistence type="predicted"/>
<comment type="caution">
    <text evidence="5">The sequence shown here is derived from an EMBL/GenBank/DDBJ whole genome shotgun (WGS) entry which is preliminary data.</text>
</comment>
<gene>
    <name evidence="5" type="ORF">CTI12_AA422330</name>
</gene>